<dbReference type="KEGG" id="dmm:dnm_067450"/>
<organism evidence="1 2">
    <name type="scientific">Desulfonema magnum</name>
    <dbReference type="NCBI Taxonomy" id="45655"/>
    <lineage>
        <taxon>Bacteria</taxon>
        <taxon>Pseudomonadati</taxon>
        <taxon>Thermodesulfobacteriota</taxon>
        <taxon>Desulfobacteria</taxon>
        <taxon>Desulfobacterales</taxon>
        <taxon>Desulfococcaceae</taxon>
        <taxon>Desulfonema</taxon>
    </lineage>
</organism>
<sequence length="75" mass="8697">MNMTIFLIDKKFSPAINSQFCNIGNFRKSNSTSVKAVSDNVEDMITRLKIRCNEFMISFQKDTPPLFIDCDNWIL</sequence>
<keyword evidence="2" id="KW-1185">Reference proteome</keyword>
<dbReference type="AlphaFoldDB" id="A0A975BT17"/>
<accession>A0A975BT17</accession>
<reference evidence="1" key="1">
    <citation type="journal article" date="2021" name="Microb. Physiol.">
        <title>Proteogenomic Insights into the Physiology of Marine, Sulfate-Reducing, Filamentous Desulfonema limicola and Desulfonema magnum.</title>
        <authorList>
            <person name="Schnaars V."/>
            <person name="Wohlbrand L."/>
            <person name="Scheve S."/>
            <person name="Hinrichs C."/>
            <person name="Reinhardt R."/>
            <person name="Rabus R."/>
        </authorList>
    </citation>
    <scope>NUCLEOTIDE SEQUENCE</scope>
    <source>
        <strain evidence="1">4be13</strain>
    </source>
</reference>
<proteinExistence type="predicted"/>
<dbReference type="EMBL" id="CP061800">
    <property type="protein sequence ID" value="QTA90684.1"/>
    <property type="molecule type" value="Genomic_DNA"/>
</dbReference>
<evidence type="ECO:0000313" key="2">
    <source>
        <dbReference type="Proteomes" id="UP000663722"/>
    </source>
</evidence>
<protein>
    <submittedName>
        <fullName evidence="1">Uncharacterized protein</fullName>
    </submittedName>
</protein>
<evidence type="ECO:0000313" key="1">
    <source>
        <dbReference type="EMBL" id="QTA90684.1"/>
    </source>
</evidence>
<name>A0A975BT17_9BACT</name>
<gene>
    <name evidence="1" type="ORF">dnm_067450</name>
</gene>
<dbReference type="Proteomes" id="UP000663722">
    <property type="component" value="Chromosome"/>
</dbReference>